<sequence length="190" mass="21639">MKVRNKAWIMIILLVMVFAVIGSFNKDPEHKPGDTSPVLQETDPQDDGTADEAQEEIDEQSLEESIPIEESRPRVLAFWVSWDEESKEQLDILENANKLLGQDIGFVGIHATFFDTVDKEEVMAYIKEKGYSFEIIMDEEGKKAEDYYVGSFPTTIFLNEKGEVVGAYTALIQEDKILQELEEILQNLTN</sequence>
<dbReference type="EMBL" id="FNFP01000001">
    <property type="protein sequence ID" value="SDJ81682.1"/>
    <property type="molecule type" value="Genomic_DNA"/>
</dbReference>
<dbReference type="Gene3D" id="3.40.30.10">
    <property type="entry name" value="Glutaredoxin"/>
    <property type="match status" value="1"/>
</dbReference>
<evidence type="ECO:0000313" key="5">
    <source>
        <dbReference type="Proteomes" id="UP000198718"/>
    </source>
</evidence>
<gene>
    <name evidence="4" type="ORF">SAMN05660472_00035</name>
</gene>
<dbReference type="InterPro" id="IPR050553">
    <property type="entry name" value="Thioredoxin_ResA/DsbE_sf"/>
</dbReference>
<dbReference type="PANTHER" id="PTHR42852">
    <property type="entry name" value="THIOL:DISULFIDE INTERCHANGE PROTEIN DSBE"/>
    <property type="match status" value="1"/>
</dbReference>
<evidence type="ECO:0000313" key="4">
    <source>
        <dbReference type="EMBL" id="SDJ81682.1"/>
    </source>
</evidence>
<dbReference type="InterPro" id="IPR036249">
    <property type="entry name" value="Thioredoxin-like_sf"/>
</dbReference>
<reference evidence="4 5" key="1">
    <citation type="submission" date="2016-10" db="EMBL/GenBank/DDBJ databases">
        <authorList>
            <person name="de Groot N.N."/>
        </authorList>
    </citation>
    <scope>NUCLEOTIDE SEQUENCE [LARGE SCALE GENOMIC DNA]</scope>
    <source>
        <strain evidence="4 5">DSM 18346</strain>
    </source>
</reference>
<evidence type="ECO:0000256" key="1">
    <source>
        <dbReference type="SAM" id="MobiDB-lite"/>
    </source>
</evidence>
<keyword evidence="5" id="KW-1185">Reference proteome</keyword>
<organism evidence="4 5">
    <name type="scientific">Natronincola ferrireducens</name>
    <dbReference type="NCBI Taxonomy" id="393762"/>
    <lineage>
        <taxon>Bacteria</taxon>
        <taxon>Bacillati</taxon>
        <taxon>Bacillota</taxon>
        <taxon>Clostridia</taxon>
        <taxon>Peptostreptococcales</taxon>
        <taxon>Natronincolaceae</taxon>
        <taxon>Natronincola</taxon>
    </lineage>
</organism>
<dbReference type="AlphaFoldDB" id="A0A1G8WTE3"/>
<keyword evidence="2" id="KW-0472">Membrane</keyword>
<proteinExistence type="predicted"/>
<dbReference type="CDD" id="cd02966">
    <property type="entry name" value="TlpA_like_family"/>
    <property type="match status" value="1"/>
</dbReference>
<feature type="region of interest" description="Disordered" evidence="1">
    <location>
        <begin position="29"/>
        <end position="50"/>
    </location>
</feature>
<dbReference type="PANTHER" id="PTHR42852:SF17">
    <property type="entry name" value="THIOREDOXIN-LIKE PROTEIN HI_1115"/>
    <property type="match status" value="1"/>
</dbReference>
<name>A0A1G8WTE3_9FIRM</name>
<keyword evidence="2" id="KW-1133">Transmembrane helix</keyword>
<dbReference type="SUPFAM" id="SSF52833">
    <property type="entry name" value="Thioredoxin-like"/>
    <property type="match status" value="1"/>
</dbReference>
<evidence type="ECO:0000259" key="3">
    <source>
        <dbReference type="PROSITE" id="PS51352"/>
    </source>
</evidence>
<dbReference type="InterPro" id="IPR013766">
    <property type="entry name" value="Thioredoxin_domain"/>
</dbReference>
<dbReference type="RefSeq" id="WP_090548587.1">
    <property type="nucleotide sequence ID" value="NZ_FNFP01000001.1"/>
</dbReference>
<accession>A0A1G8WTE3</accession>
<keyword evidence="2" id="KW-0812">Transmembrane</keyword>
<protein>
    <submittedName>
        <fullName evidence="4">AhpC/TSA family protein</fullName>
    </submittedName>
</protein>
<dbReference type="OrthoDB" id="9809733at2"/>
<dbReference type="PROSITE" id="PS51352">
    <property type="entry name" value="THIOREDOXIN_2"/>
    <property type="match status" value="1"/>
</dbReference>
<feature type="transmembrane region" description="Helical" evidence="2">
    <location>
        <begin position="7"/>
        <end position="24"/>
    </location>
</feature>
<dbReference type="Proteomes" id="UP000198718">
    <property type="component" value="Unassembled WGS sequence"/>
</dbReference>
<dbReference type="STRING" id="393762.SAMN05660472_00035"/>
<evidence type="ECO:0000256" key="2">
    <source>
        <dbReference type="SAM" id="Phobius"/>
    </source>
</evidence>
<feature type="domain" description="Thioredoxin" evidence="3">
    <location>
        <begin position="30"/>
        <end position="186"/>
    </location>
</feature>